<feature type="transmembrane region" description="Helical" evidence="1">
    <location>
        <begin position="30"/>
        <end position="50"/>
    </location>
</feature>
<dbReference type="RefSeq" id="WP_377406481.1">
    <property type="nucleotide sequence ID" value="NZ_JBHTFQ010000012.1"/>
</dbReference>
<protein>
    <recommendedName>
        <fullName evidence="4">Yip1 domain-containing protein</fullName>
    </recommendedName>
</protein>
<sequence>MATKPQSAVLAWLDRHFSVELPFLRFARNVVLLSLAGLAPTLALYIALSPGLWPHLLATDAALPRFVRQIATNGLPVVLVVNAFGLILFAQLRSRRLSPARALAIDLPARIGAFIALHVVIYPASALMFGSFGGDPVQGLRVVGPTLTQSAAFANLSGVYLYATLISALPLHMAMVGGAMQARALSTPTMPLLIALALAIFGLQALLLTGFSALLAGYF</sequence>
<keyword evidence="1" id="KW-0812">Transmembrane</keyword>
<dbReference type="EMBL" id="JBHTFQ010000012">
    <property type="protein sequence ID" value="MFC7705991.1"/>
    <property type="molecule type" value="Genomic_DNA"/>
</dbReference>
<reference evidence="3" key="1">
    <citation type="journal article" date="2019" name="Int. J. Syst. Evol. Microbiol.">
        <title>The Global Catalogue of Microorganisms (GCM) 10K type strain sequencing project: providing services to taxonomists for standard genome sequencing and annotation.</title>
        <authorList>
            <consortium name="The Broad Institute Genomics Platform"/>
            <consortium name="The Broad Institute Genome Sequencing Center for Infectious Disease"/>
            <person name="Wu L."/>
            <person name="Ma J."/>
        </authorList>
    </citation>
    <scope>NUCLEOTIDE SEQUENCE [LARGE SCALE GENOMIC DNA]</scope>
    <source>
        <strain evidence="3">CGMCC 1.12750</strain>
    </source>
</reference>
<comment type="caution">
    <text evidence="2">The sequence shown here is derived from an EMBL/GenBank/DDBJ whole genome shotgun (WGS) entry which is preliminary data.</text>
</comment>
<feature type="transmembrane region" description="Helical" evidence="1">
    <location>
        <begin position="152"/>
        <end position="171"/>
    </location>
</feature>
<name>A0ABW2UPS4_9RHOB</name>
<keyword evidence="1" id="KW-1133">Transmembrane helix</keyword>
<evidence type="ECO:0000256" key="1">
    <source>
        <dbReference type="SAM" id="Phobius"/>
    </source>
</evidence>
<proteinExistence type="predicted"/>
<evidence type="ECO:0000313" key="2">
    <source>
        <dbReference type="EMBL" id="MFC7705991.1"/>
    </source>
</evidence>
<feature type="transmembrane region" description="Helical" evidence="1">
    <location>
        <begin position="70"/>
        <end position="90"/>
    </location>
</feature>
<evidence type="ECO:0008006" key="4">
    <source>
        <dbReference type="Google" id="ProtNLM"/>
    </source>
</evidence>
<keyword evidence="3" id="KW-1185">Reference proteome</keyword>
<feature type="transmembrane region" description="Helical" evidence="1">
    <location>
        <begin position="192"/>
        <end position="218"/>
    </location>
</feature>
<feature type="transmembrane region" description="Helical" evidence="1">
    <location>
        <begin position="111"/>
        <end position="132"/>
    </location>
</feature>
<organism evidence="2 3">
    <name type="scientific">Plastorhodobacter daqingensis</name>
    <dbReference type="NCBI Taxonomy" id="1387281"/>
    <lineage>
        <taxon>Bacteria</taxon>
        <taxon>Pseudomonadati</taxon>
        <taxon>Pseudomonadota</taxon>
        <taxon>Alphaproteobacteria</taxon>
        <taxon>Rhodobacterales</taxon>
        <taxon>Paracoccaceae</taxon>
        <taxon>Plastorhodobacter</taxon>
    </lineage>
</organism>
<gene>
    <name evidence="2" type="ORF">ACFQXB_17550</name>
</gene>
<accession>A0ABW2UPS4</accession>
<keyword evidence="1" id="KW-0472">Membrane</keyword>
<evidence type="ECO:0000313" key="3">
    <source>
        <dbReference type="Proteomes" id="UP001596516"/>
    </source>
</evidence>
<dbReference type="Proteomes" id="UP001596516">
    <property type="component" value="Unassembled WGS sequence"/>
</dbReference>